<feature type="region of interest" description="Disordered" evidence="1">
    <location>
        <begin position="2655"/>
        <end position="2674"/>
    </location>
</feature>
<dbReference type="InterPro" id="IPR012340">
    <property type="entry name" value="NA-bd_OB-fold"/>
</dbReference>
<evidence type="ECO:0000313" key="2">
    <source>
        <dbReference type="EMBL" id="CAB3977840.1"/>
    </source>
</evidence>
<dbReference type="PANTHER" id="PTHR11289:SF0">
    <property type="entry name" value="BREAST CANCER TYPE 2 SUSCEPTIBILITY PROTEIN"/>
    <property type="match status" value="1"/>
</dbReference>
<accession>A0A7D9D615</accession>
<dbReference type="InterPro" id="IPR036315">
    <property type="entry name" value="BRCA2_hlx_sf"/>
</dbReference>
<dbReference type="SUPFAM" id="SSF81878">
    <property type="entry name" value="BRCA2 tower domain"/>
    <property type="match status" value="1"/>
</dbReference>
<dbReference type="InterPro" id="IPR002093">
    <property type="entry name" value="BRCA2_repeat"/>
</dbReference>
<dbReference type="GO" id="GO:0000724">
    <property type="term" value="P:double-strand break repair via homologous recombination"/>
    <property type="evidence" value="ECO:0007669"/>
    <property type="project" value="InterPro"/>
</dbReference>
<dbReference type="Pfam" id="PF00634">
    <property type="entry name" value="BRCA2"/>
    <property type="match status" value="11"/>
</dbReference>
<dbReference type="InterPro" id="IPR015525">
    <property type="entry name" value="BRCA2"/>
</dbReference>
<feature type="region of interest" description="Disordered" evidence="1">
    <location>
        <begin position="970"/>
        <end position="1011"/>
    </location>
</feature>
<dbReference type="GO" id="GO:0006355">
    <property type="term" value="P:regulation of DNA-templated transcription"/>
    <property type="evidence" value="ECO:0007669"/>
    <property type="project" value="TreeGrafter"/>
</dbReference>
<feature type="compositionally biased region" description="Gly residues" evidence="1">
    <location>
        <begin position="989"/>
        <end position="998"/>
    </location>
</feature>
<evidence type="ECO:0000256" key="1">
    <source>
        <dbReference type="SAM" id="MobiDB-lite"/>
    </source>
</evidence>
<evidence type="ECO:0000313" key="3">
    <source>
        <dbReference type="Proteomes" id="UP001152795"/>
    </source>
</evidence>
<dbReference type="SMART" id="SM01341">
    <property type="entry name" value="Tower"/>
    <property type="match status" value="1"/>
</dbReference>
<comment type="caution">
    <text evidence="2">The sequence shown here is derived from an EMBL/GenBank/DDBJ whole genome shotgun (WGS) entry which is preliminary data.</text>
</comment>
<dbReference type="Gene3D" id="6.10.70.10">
    <property type="match status" value="1"/>
</dbReference>
<sequence>MGEQIKLLCSETSPTNNGKDFKDIFINRFKLPDGFWNDLFDINCPEGLGKVNEKLKNGEDLSANDFKSLDESSINDEDQCSKNKQSVLKFKTPILVKSHSNANNSPSLFSPQDYEMQKGPFSSTPLPGKLVCAAEFRITPKTTKKNSQNGYQTPECKLLGYTPYNTKTKTQKLSASLAMDPLEQMNLSWSSSLATPPGPGCPKQQSMNTILDRKCSFELSEIQMEQLDTIRVENPSEELDSIKVQSKFKSKPKGVARILFEKEIKSVRDVETSNDLSFENSKINGNEIQCQNMSEDSGHRKPNEDAQAGVNSLNHFDMSSLSPLQEKAINELFALADTRRSPGGIKTISNLIKNTLGIGEEKSTLEKAFMSEVVYEVNNVRNHLALNSIKEHAEEASENDPDVNNTINENVKTDKDFKNLIDMDALSEFPMDFDLSHHITVPSTSNQGENVHAEIDNVNSISNNDDKGLTKNLGLHLVPDGKTEPVLKNSVEGPDVDASEISLTDELLDNEVNKPEAKRSDNSYDMDALSEFPMDFHLSQNIKVPDPDYGNCNKDDSRLTSNSDAKCIVVAGQNETSTRKMETASQVLRDLSLRQLSDITFDEQGSSHGESKSQIIRSPEYAGQNVLKHDKEVNKTLTVRTFEDEQNGKLKIVNCFDVGKCQNGKSLNPFVGFSTASGKKVTISEKSMHRARQLLNEVNKEEKNYPEVDGTVSGKVGVSGFNRRKVGGQTGQVNKPTEKAVSVGFCTASGGKVDVSMKSLNKARQIIHDVIQEESKESKDVRKSVNVSGIGVSPALKKKFEVPSFMSNDGGVNINEKENDKLESPDKQRQNTANDFKFSTASGKEVRISQKSLIEVKKSILDDFEHVPELSQDFLKDVDNIFIDLEKETCPSEGDKAQGDKSKADMNEGEGPSVIRGRRGACAMEGGYLGNAKHIPNENGESGRICRLETSLKPDNANYGFLPASEKVVAQSEESLKKGLTHSEHDGKQSGGAPGTNIGGQIDTPQKSVTGKSLDRNEVDKILAEMKPPVVSAASENIAERVGREEAVKNHALVDCRDVKAQGDTEINAGIGFFIASDKKDEISQYSLQVINESDTFNIKGQAMNVVLKTNTVSGNKITVSEELIKKAKGILSDTENEDCSKNGKSFINKIPNFGFSTASGNESTISEESLKEAQMILNEVDNEGHQSAKKATNNKHNIPCSTASAKNKPVGCTTASGKNVTVSEASIQKAKRLLSDKENVDCSKERTTIGKIQKFGFSTASGKEISVSEESLKKAQMILNEVDNEGHQSERKVTNRKHNIPCSTASAKNKPVGCTTASGKNVTVSEASIQKAKRLLSDKENVDCSKERTTIGKIQKFGFSTASGKEISVSEESLKKAQMILNEVDNEGHQSERKVTNRKHNIPCSTASAKNKPVGFTTASGKNVTVSEASIQKAKRLLSDKENVDCSKEGTTCGKIQKFGFSTASGKEISVSDESLKKARKILNEVDSEGHQSKRKEANEKHKIPYSTATVKNPPVGFTTVSGNKVNVSEAMIQKAKRFASDKENEDCSKKGRLLSKIPKFEFSTASGNEIAVSEESLKKARKILNEVDNEGDDLESKSVNEKHSSPVSTASATNAKVGFTTASGNNVTISEASIQNAKRMLDDKVNEEERSLGKVLKFGFATASGNEIAISEESLKKARRILNDVDNEEPQLDHKMGKPGVATRTNIRTNIRNSRETENVLDSANSNDHKSDVWLASTSQKDIPRSGKSLCDKTSLTPKQTVENENDIECRRTHKRLLSEIESENGRACKACRTDKETETRKDGNKWMRFKRFDPLVTYKDRKRSNNPSRTIAVSPNLESTNQVASCDQLVDVKTPINAKSKSGSHFITPYRAAETIVKQGKESENNPRPNSANTPLNGCSKSGGKKTKSAKQENKERLVKPQPGSIYKLRTNACSKSKRISFAEYVSNVDQQTSDEPERHGVSPSVMWITCENAESYRFKGSDFLSEDISATNTGVTCTEGAVLFLGEDKCAGLPEFTKAFLSSPGVDPKLISEEWIANHYKWIIWKLASYERSYPQSFSGRTLTPDMVLSQLKYRYDREVDHCERSAIKKILERDDSSSRSMVLCVASLDVISSDKNNESEINCQNKNVELQRVILMTDSWYSIRVQLDEYLQNLVREKKIYVGQKLYIQGAELCGSDQAVSPLEAPSNLQLRIHGNSTRPAKKFSRLGFHCKNSIFTVPIKSLSGAGGHVSSINVIVARQYPLQFMEKLPDGKCTFRNPRCEERIAKKFEDNVQRKREKIMFQVQKEIDNEETKTARGTTGRISNSLSTNQIENLTDGIQIFDAISNASDPFHVQKCLSDEQRRILDSYKENLQNDRADIVRRKYEKAWSKLSQEETLKRNVVPVLKMKLVDCLPSKTNQTPGTALLTVWRPSEQTITTLGEGKRLKIYNLQMSKYKGNNSVQLSANRGTIYKALPSDATCQNNFEARKVFTFTEISNGLRPNVEVDVVAIVISQLCQHNLTLVYMADSDFNLVRIKVWGGLESQGLQDVMKEKNFIAACNLLSQPDRRSGIASLKYCELSLVTSNPSNKMLRNSLYELRKAVSNPDSFITKAKAKLDELCHSNWSTPKAQNIALLNGTSSESAGKRRRTNETPPMQNTEANIPVVRANGAFTPSSSTTTPRQSESLLQSRKRILHSKRRKLDLLGDPSPISPIPNALPASVRKAFQVPRRIRTQADDMENEEE</sequence>
<dbReference type="Proteomes" id="UP001152795">
    <property type="component" value="Unassembled WGS sequence"/>
</dbReference>
<feature type="region of interest" description="Disordered" evidence="1">
    <location>
        <begin position="810"/>
        <end position="838"/>
    </location>
</feature>
<feature type="compositionally biased region" description="Basic and acidic residues" evidence="1">
    <location>
        <begin position="815"/>
        <end position="829"/>
    </location>
</feature>
<dbReference type="PANTHER" id="PTHR11289">
    <property type="entry name" value="BREAST CANCER TYPE 2 SUSCEPTIBILITY PROTEIN BRCA2"/>
    <property type="match status" value="1"/>
</dbReference>
<dbReference type="Pfam" id="PF09121">
    <property type="entry name" value="Tower"/>
    <property type="match status" value="1"/>
</dbReference>
<feature type="region of interest" description="Disordered" evidence="1">
    <location>
        <begin position="2623"/>
        <end position="2645"/>
    </location>
</feature>
<feature type="region of interest" description="Disordered" evidence="1">
    <location>
        <begin position="1591"/>
        <end position="1613"/>
    </location>
</feature>
<dbReference type="SUPFAM" id="SSF81872">
    <property type="entry name" value="BRCA2 helical domain"/>
    <property type="match status" value="1"/>
</dbReference>
<gene>
    <name evidence="2" type="ORF">PACLA_8A043776</name>
</gene>
<dbReference type="Pfam" id="PF21318">
    <property type="entry name" value="BRCA2DBD_OB2"/>
    <property type="match status" value="1"/>
</dbReference>
<dbReference type="InterPro" id="IPR015252">
    <property type="entry name" value="BRCA2_hlx"/>
</dbReference>
<proteinExistence type="predicted"/>
<feature type="compositionally biased region" description="Basic and acidic residues" evidence="1">
    <location>
        <begin position="974"/>
        <end position="988"/>
    </location>
</feature>
<organism evidence="2 3">
    <name type="scientific">Paramuricea clavata</name>
    <name type="common">Red gorgonian</name>
    <name type="synonym">Violescent sea-whip</name>
    <dbReference type="NCBI Taxonomy" id="317549"/>
    <lineage>
        <taxon>Eukaryota</taxon>
        <taxon>Metazoa</taxon>
        <taxon>Cnidaria</taxon>
        <taxon>Anthozoa</taxon>
        <taxon>Octocorallia</taxon>
        <taxon>Malacalcyonacea</taxon>
        <taxon>Plexauridae</taxon>
        <taxon>Paramuricea</taxon>
    </lineage>
</organism>
<feature type="region of interest" description="Disordered" evidence="1">
    <location>
        <begin position="2684"/>
        <end position="2705"/>
    </location>
</feature>
<dbReference type="OrthoDB" id="21095at2759"/>
<dbReference type="InterPro" id="IPR015188">
    <property type="entry name" value="BRCA2_OB_3"/>
</dbReference>
<dbReference type="Pfam" id="PF09169">
    <property type="entry name" value="BRCA-2_helical"/>
    <property type="match status" value="1"/>
</dbReference>
<dbReference type="PROSITE" id="PS50138">
    <property type="entry name" value="BRCA2_REPEAT"/>
    <property type="match status" value="15"/>
</dbReference>
<dbReference type="Gene3D" id="2.40.50.140">
    <property type="entry name" value="Nucleic acid-binding proteins"/>
    <property type="match status" value="3"/>
</dbReference>
<keyword evidence="3" id="KW-1185">Reference proteome</keyword>
<reference evidence="2" key="1">
    <citation type="submission" date="2020-04" db="EMBL/GenBank/DDBJ databases">
        <authorList>
            <person name="Alioto T."/>
            <person name="Alioto T."/>
            <person name="Gomez Garrido J."/>
        </authorList>
    </citation>
    <scope>NUCLEOTIDE SEQUENCE</scope>
    <source>
        <strain evidence="2">A484AB</strain>
    </source>
</reference>
<dbReference type="Pfam" id="PF09104">
    <property type="entry name" value="BRCA-2_OB3"/>
    <property type="match status" value="1"/>
</dbReference>
<dbReference type="InterPro" id="IPR015187">
    <property type="entry name" value="BRCA2_OB_1"/>
</dbReference>
<feature type="compositionally biased region" description="Basic and acidic residues" evidence="1">
    <location>
        <begin position="1596"/>
        <end position="1606"/>
    </location>
</feature>
<dbReference type="GO" id="GO:0005634">
    <property type="term" value="C:nucleus"/>
    <property type="evidence" value="ECO:0007669"/>
    <property type="project" value="TreeGrafter"/>
</dbReference>
<feature type="compositionally biased region" description="Basic and acidic residues" evidence="1">
    <location>
        <begin position="889"/>
        <end position="906"/>
    </location>
</feature>
<dbReference type="CDD" id="cd04493">
    <property type="entry name" value="BRCA2DBD_OB1"/>
    <property type="match status" value="1"/>
</dbReference>
<feature type="region of interest" description="Disordered" evidence="1">
    <location>
        <begin position="889"/>
        <end position="915"/>
    </location>
</feature>
<feature type="region of interest" description="Disordered" evidence="1">
    <location>
        <begin position="1881"/>
        <end position="1921"/>
    </location>
</feature>
<feature type="compositionally biased region" description="Polar residues" evidence="1">
    <location>
        <begin position="1889"/>
        <end position="1900"/>
    </location>
</feature>
<dbReference type="SUPFAM" id="SSF50249">
    <property type="entry name" value="Nucleic acid-binding proteins"/>
    <property type="match status" value="3"/>
</dbReference>
<protein>
    <submittedName>
        <fullName evidence="2">Breast cancer type 2 susceptibility, partial</fullName>
    </submittedName>
</protein>
<dbReference type="Pfam" id="PF09103">
    <property type="entry name" value="BRCA-2_OB1"/>
    <property type="match status" value="1"/>
</dbReference>
<name>A0A7D9D615_PARCT</name>
<dbReference type="InterPro" id="IPR015205">
    <property type="entry name" value="Tower_dom"/>
</dbReference>
<dbReference type="EMBL" id="CACRXK020000074">
    <property type="protein sequence ID" value="CAB3977840.1"/>
    <property type="molecule type" value="Genomic_DNA"/>
</dbReference>